<protein>
    <submittedName>
        <fullName evidence="1">Uncharacterized protein</fullName>
    </submittedName>
</protein>
<reference evidence="1" key="1">
    <citation type="submission" date="2014-11" db="EMBL/GenBank/DDBJ databases">
        <authorList>
            <person name="Amaro Gonzalez C."/>
        </authorList>
    </citation>
    <scope>NUCLEOTIDE SEQUENCE</scope>
</reference>
<reference evidence="1" key="2">
    <citation type="journal article" date="2015" name="Fish Shellfish Immunol.">
        <title>Early steps in the European eel (Anguilla anguilla)-Vibrio vulnificus interaction in the gills: Role of the RtxA13 toxin.</title>
        <authorList>
            <person name="Callol A."/>
            <person name="Pajuelo D."/>
            <person name="Ebbesson L."/>
            <person name="Teles M."/>
            <person name="MacKenzie S."/>
            <person name="Amaro C."/>
        </authorList>
    </citation>
    <scope>NUCLEOTIDE SEQUENCE</scope>
</reference>
<name>A0A0E9W5N5_ANGAN</name>
<organism evidence="1">
    <name type="scientific">Anguilla anguilla</name>
    <name type="common">European freshwater eel</name>
    <name type="synonym">Muraena anguilla</name>
    <dbReference type="NCBI Taxonomy" id="7936"/>
    <lineage>
        <taxon>Eukaryota</taxon>
        <taxon>Metazoa</taxon>
        <taxon>Chordata</taxon>
        <taxon>Craniata</taxon>
        <taxon>Vertebrata</taxon>
        <taxon>Euteleostomi</taxon>
        <taxon>Actinopterygii</taxon>
        <taxon>Neopterygii</taxon>
        <taxon>Teleostei</taxon>
        <taxon>Anguilliformes</taxon>
        <taxon>Anguillidae</taxon>
        <taxon>Anguilla</taxon>
    </lineage>
</organism>
<accession>A0A0E9W5N5</accession>
<evidence type="ECO:0000313" key="1">
    <source>
        <dbReference type="EMBL" id="JAH84885.1"/>
    </source>
</evidence>
<proteinExistence type="predicted"/>
<sequence length="50" mass="5647">MQLLQDGEKLGWYPKFGELFPEHLTVYGVKGFAEVNEGYVQVFALLSALL</sequence>
<dbReference type="EMBL" id="GBXM01023692">
    <property type="protein sequence ID" value="JAH84885.1"/>
    <property type="molecule type" value="Transcribed_RNA"/>
</dbReference>
<dbReference type="AlphaFoldDB" id="A0A0E9W5N5"/>